<reference evidence="2" key="2">
    <citation type="journal article" date="2021" name="Mar. Drugs">
        <title>Genome Reduction and Secondary Metabolism of the Marine Sponge-Associated Cyanobacterium Leptothoe.</title>
        <authorList>
            <person name="Konstantinou D."/>
            <person name="Popin R.V."/>
            <person name="Fewer D.P."/>
            <person name="Sivonen K."/>
            <person name="Gkelis S."/>
        </authorList>
    </citation>
    <scope>NUCLEOTIDE SEQUENCE</scope>
    <source>
        <strain evidence="2">TAU-MAC 1115</strain>
    </source>
</reference>
<evidence type="ECO:0000313" key="3">
    <source>
        <dbReference type="Proteomes" id="UP000717364"/>
    </source>
</evidence>
<dbReference type="InterPro" id="IPR051531">
    <property type="entry name" value="N-acetyltransferase"/>
</dbReference>
<evidence type="ECO:0000259" key="1">
    <source>
        <dbReference type="PROSITE" id="PS51186"/>
    </source>
</evidence>
<dbReference type="EMBL" id="JADOES010000022">
    <property type="protein sequence ID" value="MBT9316193.1"/>
    <property type="molecule type" value="Genomic_DNA"/>
</dbReference>
<dbReference type="GO" id="GO:0016747">
    <property type="term" value="F:acyltransferase activity, transferring groups other than amino-acyl groups"/>
    <property type="evidence" value="ECO:0007669"/>
    <property type="project" value="InterPro"/>
</dbReference>
<dbReference type="PANTHER" id="PTHR43792">
    <property type="entry name" value="GNAT FAMILY, PUTATIVE (AFU_ORTHOLOGUE AFUA_3G00765)-RELATED-RELATED"/>
    <property type="match status" value="1"/>
</dbReference>
<dbReference type="Proteomes" id="UP000717364">
    <property type="component" value="Unassembled WGS sequence"/>
</dbReference>
<keyword evidence="3" id="KW-1185">Reference proteome</keyword>
<dbReference type="Pfam" id="PF13302">
    <property type="entry name" value="Acetyltransf_3"/>
    <property type="match status" value="1"/>
</dbReference>
<reference evidence="2" key="1">
    <citation type="submission" date="2020-11" db="EMBL/GenBank/DDBJ databases">
        <authorList>
            <person name="Konstantinou D."/>
            <person name="Gkelis S."/>
            <person name="Popin R."/>
            <person name="Fewer D."/>
            <person name="Sivonen K."/>
        </authorList>
    </citation>
    <scope>NUCLEOTIDE SEQUENCE</scope>
    <source>
        <strain evidence="2">TAU-MAC 1115</strain>
    </source>
</reference>
<accession>A0A947DFP6</accession>
<organism evidence="2 3">
    <name type="scientific">Leptothoe spongobia TAU-MAC 1115</name>
    <dbReference type="NCBI Taxonomy" id="1967444"/>
    <lineage>
        <taxon>Bacteria</taxon>
        <taxon>Bacillati</taxon>
        <taxon>Cyanobacteriota</taxon>
        <taxon>Cyanophyceae</taxon>
        <taxon>Nodosilineales</taxon>
        <taxon>Cymatolegaceae</taxon>
        <taxon>Leptothoe</taxon>
        <taxon>Leptothoe spongobia</taxon>
    </lineage>
</organism>
<comment type="caution">
    <text evidence="2">The sequence shown here is derived from an EMBL/GenBank/DDBJ whole genome shotgun (WGS) entry which is preliminary data.</text>
</comment>
<evidence type="ECO:0000313" key="2">
    <source>
        <dbReference type="EMBL" id="MBT9316193.1"/>
    </source>
</evidence>
<dbReference type="CDD" id="cd04301">
    <property type="entry name" value="NAT_SF"/>
    <property type="match status" value="1"/>
</dbReference>
<dbReference type="InterPro" id="IPR000182">
    <property type="entry name" value="GNAT_dom"/>
</dbReference>
<dbReference type="SUPFAM" id="SSF55729">
    <property type="entry name" value="Acyl-CoA N-acyltransferases (Nat)"/>
    <property type="match status" value="1"/>
</dbReference>
<dbReference type="Gene3D" id="3.40.630.30">
    <property type="match status" value="1"/>
</dbReference>
<feature type="domain" description="N-acetyltransferase" evidence="1">
    <location>
        <begin position="13"/>
        <end position="176"/>
    </location>
</feature>
<gene>
    <name evidence="2" type="ORF">IXB50_12250</name>
</gene>
<dbReference type="AlphaFoldDB" id="A0A947DFP6"/>
<name>A0A947DFP6_9CYAN</name>
<sequence>MLQAPDSFTTQRLILRRPRVSDAAAIFDYASDLQVVYYMDYAVRQSVSELEGYLKSKADQWDAGTFSWVLTVKPDDRPIGTVGCSLEGHAADFGYLLNRKHWGQGYATEAAKEIVEWAINSPDIYRVWATCDTENLASAKVLEKCGLVREGTLRCYCIRPNISPQPRDAFMYARVR</sequence>
<protein>
    <submittedName>
        <fullName evidence="2">GNAT family N-acetyltransferase</fullName>
    </submittedName>
</protein>
<proteinExistence type="predicted"/>
<dbReference type="InterPro" id="IPR016181">
    <property type="entry name" value="Acyl_CoA_acyltransferase"/>
</dbReference>
<dbReference type="PROSITE" id="PS51186">
    <property type="entry name" value="GNAT"/>
    <property type="match status" value="1"/>
</dbReference>
<dbReference type="RefSeq" id="WP_215609259.1">
    <property type="nucleotide sequence ID" value="NZ_JADOES010000022.1"/>
</dbReference>